<keyword evidence="2" id="KW-1185">Reference proteome</keyword>
<gene>
    <name evidence="1" type="ORF">J2W48_000595</name>
</gene>
<dbReference type="EMBL" id="JAVDWQ010000001">
    <property type="protein sequence ID" value="MDR7208674.1"/>
    <property type="molecule type" value="Genomic_DNA"/>
</dbReference>
<accession>A0ABU1Y372</accession>
<evidence type="ECO:0000313" key="1">
    <source>
        <dbReference type="EMBL" id="MDR7208674.1"/>
    </source>
</evidence>
<reference evidence="1 2" key="1">
    <citation type="submission" date="2023-07" db="EMBL/GenBank/DDBJ databases">
        <title>Sorghum-associated microbial communities from plants grown in Nebraska, USA.</title>
        <authorList>
            <person name="Schachtman D."/>
        </authorList>
    </citation>
    <scope>NUCLEOTIDE SEQUENCE [LARGE SCALE GENOMIC DNA]</scope>
    <source>
        <strain evidence="1 2">4129</strain>
    </source>
</reference>
<organism evidence="1 2">
    <name type="scientific">Flavobacterium piscis</name>
    <dbReference type="NCBI Taxonomy" id="1114874"/>
    <lineage>
        <taxon>Bacteria</taxon>
        <taxon>Pseudomonadati</taxon>
        <taxon>Bacteroidota</taxon>
        <taxon>Flavobacteriia</taxon>
        <taxon>Flavobacteriales</taxon>
        <taxon>Flavobacteriaceae</taxon>
        <taxon>Flavobacterium</taxon>
    </lineage>
</organism>
<comment type="caution">
    <text evidence="1">The sequence shown here is derived from an EMBL/GenBank/DDBJ whole genome shotgun (WGS) entry which is preliminary data.</text>
</comment>
<name>A0ABU1Y372_9FLAO</name>
<sequence>MLLKRLKNSLFITQNIYQTSEFQRFFVYKCCCDCEERSNYIQYLIQFIILRKEESSQQFSINFINFCRVTCRDSEERRIKRIGSYIKFVISTEGINHTCNSTKIGNFLCGIPGAISPPSK</sequence>
<dbReference type="Proteomes" id="UP001269081">
    <property type="component" value="Unassembled WGS sequence"/>
</dbReference>
<protein>
    <submittedName>
        <fullName evidence="1">Uncharacterized protein</fullName>
    </submittedName>
</protein>
<evidence type="ECO:0000313" key="2">
    <source>
        <dbReference type="Proteomes" id="UP001269081"/>
    </source>
</evidence>
<proteinExistence type="predicted"/>